<dbReference type="Proteomes" id="UP001197795">
    <property type="component" value="Unassembled WGS sequence"/>
</dbReference>
<evidence type="ECO:0000256" key="3">
    <source>
        <dbReference type="ARBA" id="ARBA00008636"/>
    </source>
</evidence>
<keyword evidence="7 11" id="KW-0408">Iron</keyword>
<dbReference type="PANTHER" id="PTHR30182">
    <property type="entry name" value="L-SERINE DEHYDRATASE"/>
    <property type="match status" value="1"/>
</dbReference>
<comment type="caution">
    <text evidence="13">The sequence shown here is derived from an EMBL/GenBank/DDBJ whole genome shotgun (WGS) entry which is preliminary data.</text>
</comment>
<evidence type="ECO:0000256" key="7">
    <source>
        <dbReference type="ARBA" id="ARBA00023004"/>
    </source>
</evidence>
<evidence type="ECO:0000256" key="9">
    <source>
        <dbReference type="ARBA" id="ARBA00023239"/>
    </source>
</evidence>
<keyword evidence="9 11" id="KW-0456">Lyase</keyword>
<dbReference type="EMBL" id="JAJEPV010000014">
    <property type="protein sequence ID" value="MCC2119411.1"/>
    <property type="molecule type" value="Genomic_DNA"/>
</dbReference>
<dbReference type="GO" id="GO:0046872">
    <property type="term" value="F:metal ion binding"/>
    <property type="evidence" value="ECO:0007669"/>
    <property type="project" value="UniProtKB-KW"/>
</dbReference>
<evidence type="ECO:0000256" key="10">
    <source>
        <dbReference type="ARBA" id="ARBA00049406"/>
    </source>
</evidence>
<dbReference type="NCBIfam" id="TIGR00718">
    <property type="entry name" value="sda_alpha"/>
    <property type="match status" value="1"/>
</dbReference>
<dbReference type="EC" id="4.3.1.17" evidence="11"/>
<dbReference type="GO" id="GO:0006094">
    <property type="term" value="P:gluconeogenesis"/>
    <property type="evidence" value="ECO:0007669"/>
    <property type="project" value="UniProtKB-KW"/>
</dbReference>
<dbReference type="InterPro" id="IPR005130">
    <property type="entry name" value="Ser_deHydtase-like_asu"/>
</dbReference>
<dbReference type="Pfam" id="PF03313">
    <property type="entry name" value="SDH_alpha"/>
    <property type="match status" value="1"/>
</dbReference>
<protein>
    <recommendedName>
        <fullName evidence="11">L-serine dehydratase</fullName>
        <ecNumber evidence="11">4.3.1.17</ecNumber>
    </recommendedName>
</protein>
<name>A0AAE2ZXQ6_9FIRM</name>
<gene>
    <name evidence="13" type="primary">sdaAA</name>
    <name evidence="13" type="ORF">LKD75_07335</name>
</gene>
<evidence type="ECO:0000313" key="14">
    <source>
        <dbReference type="Proteomes" id="UP001197795"/>
    </source>
</evidence>
<dbReference type="GO" id="GO:0051539">
    <property type="term" value="F:4 iron, 4 sulfur cluster binding"/>
    <property type="evidence" value="ECO:0007669"/>
    <property type="project" value="UniProtKB-UniRule"/>
</dbReference>
<feature type="domain" description="Serine dehydratase-like alpha subunit" evidence="12">
    <location>
        <begin position="16"/>
        <end position="277"/>
    </location>
</feature>
<keyword evidence="4 11" id="KW-0312">Gluconeogenesis</keyword>
<evidence type="ECO:0000313" key="13">
    <source>
        <dbReference type="EMBL" id="MCC2119411.1"/>
    </source>
</evidence>
<organism evidence="13 14">
    <name type="scientific">Waltera acetigignens</name>
    <dbReference type="NCBI Taxonomy" id="2981769"/>
    <lineage>
        <taxon>Bacteria</taxon>
        <taxon>Bacillati</taxon>
        <taxon>Bacillota</taxon>
        <taxon>Clostridia</taxon>
        <taxon>Lachnospirales</taxon>
        <taxon>Lachnospiraceae</taxon>
        <taxon>Waltera</taxon>
    </lineage>
</organism>
<proteinExistence type="inferred from homology"/>
<dbReference type="AlphaFoldDB" id="A0AAE2ZXQ6"/>
<dbReference type="RefSeq" id="WP_227733125.1">
    <property type="nucleotide sequence ID" value="NZ_JAJEPV010000014.1"/>
</dbReference>
<evidence type="ECO:0000256" key="5">
    <source>
        <dbReference type="ARBA" id="ARBA00022485"/>
    </source>
</evidence>
<evidence type="ECO:0000256" key="1">
    <source>
        <dbReference type="ARBA" id="ARBA00001966"/>
    </source>
</evidence>
<keyword evidence="6 11" id="KW-0479">Metal-binding</keyword>
<sequence length="295" mass="31278">MSYQSFEQILQKCHTEGKEFWQVILEDDMAERNVSKQDSMEHMRTTWDAMLLAAATYEGDIKSSSGLVGGDGQRMEEYTHNTGKESLCGEYVDECIAGALQMGESNACMKRIVAAPTAGACGVLPAVLVPYFQKRCRDTDKILKAMYVAAGIGQIIATRSSISGAAGGCQAEIGSASSMAAGALTYLQGGNCEQIATAAAMAMKNLLGLVCDPVAGLVEVPCVKRNVIGTVNAMACADMAMAGIVSRIPPDQVMDAMKEVGDKMDASLRETALGGLAQTEEGMKIAEKMHASYEN</sequence>
<keyword evidence="8 11" id="KW-0411">Iron-sulfur</keyword>
<dbReference type="GO" id="GO:0003941">
    <property type="term" value="F:L-serine ammonia-lyase activity"/>
    <property type="evidence" value="ECO:0007669"/>
    <property type="project" value="UniProtKB-UniRule"/>
</dbReference>
<keyword evidence="5 11" id="KW-0004">4Fe-4S</keyword>
<evidence type="ECO:0000256" key="11">
    <source>
        <dbReference type="RuleBase" id="RU366059"/>
    </source>
</evidence>
<comment type="cofactor">
    <cofactor evidence="1 11">
        <name>[4Fe-4S] cluster</name>
        <dbReference type="ChEBI" id="CHEBI:49883"/>
    </cofactor>
</comment>
<evidence type="ECO:0000259" key="12">
    <source>
        <dbReference type="Pfam" id="PF03313"/>
    </source>
</evidence>
<evidence type="ECO:0000256" key="4">
    <source>
        <dbReference type="ARBA" id="ARBA00022432"/>
    </source>
</evidence>
<evidence type="ECO:0000256" key="8">
    <source>
        <dbReference type="ARBA" id="ARBA00023014"/>
    </source>
</evidence>
<accession>A0AAE2ZXQ6</accession>
<reference evidence="13 14" key="1">
    <citation type="submission" date="2021-10" db="EMBL/GenBank/DDBJ databases">
        <title>Anaerobic single-cell dispensing facilitates the cultivation of human gut bacteria.</title>
        <authorList>
            <person name="Afrizal A."/>
        </authorList>
    </citation>
    <scope>NUCLEOTIDE SEQUENCE [LARGE SCALE GENOMIC DNA]</scope>
    <source>
        <strain evidence="13 14">CLA-AA-H273</strain>
    </source>
</reference>
<dbReference type="PANTHER" id="PTHR30182:SF1">
    <property type="entry name" value="L-SERINE DEHYDRATASE 1"/>
    <property type="match status" value="1"/>
</dbReference>
<comment type="catalytic activity">
    <reaction evidence="10 11">
        <text>L-serine = pyruvate + NH4(+)</text>
        <dbReference type="Rhea" id="RHEA:19169"/>
        <dbReference type="ChEBI" id="CHEBI:15361"/>
        <dbReference type="ChEBI" id="CHEBI:28938"/>
        <dbReference type="ChEBI" id="CHEBI:33384"/>
        <dbReference type="EC" id="4.3.1.17"/>
    </reaction>
</comment>
<dbReference type="InterPro" id="IPR051318">
    <property type="entry name" value="Fe-S_L-Ser"/>
</dbReference>
<dbReference type="InterPro" id="IPR004642">
    <property type="entry name" value="Ser_deHydtase_asu"/>
</dbReference>
<keyword evidence="14" id="KW-1185">Reference proteome</keyword>
<evidence type="ECO:0000256" key="6">
    <source>
        <dbReference type="ARBA" id="ARBA00022723"/>
    </source>
</evidence>
<comment type="similarity">
    <text evidence="3 11">Belongs to the iron-sulfur dependent L-serine dehydratase family.</text>
</comment>
<evidence type="ECO:0000256" key="2">
    <source>
        <dbReference type="ARBA" id="ARBA00004742"/>
    </source>
</evidence>
<comment type="pathway">
    <text evidence="2">Carbohydrate biosynthesis; gluconeogenesis.</text>
</comment>